<evidence type="ECO:0000313" key="2">
    <source>
        <dbReference type="Proteomes" id="UP000177707"/>
    </source>
</evidence>
<comment type="caution">
    <text evidence="1">The sequence shown here is derived from an EMBL/GenBank/DDBJ whole genome shotgun (WGS) entry which is preliminary data.</text>
</comment>
<dbReference type="EMBL" id="MHWB01000011">
    <property type="protein sequence ID" value="OHB01639.1"/>
    <property type="molecule type" value="Genomic_DNA"/>
</dbReference>
<dbReference type="Proteomes" id="UP000177707">
    <property type="component" value="Unassembled WGS sequence"/>
</dbReference>
<organism evidence="1 2">
    <name type="scientific">Candidatus Zambryskibacteria bacterium RIFCSPLOWO2_01_FULL_39_39</name>
    <dbReference type="NCBI Taxonomy" id="1802758"/>
    <lineage>
        <taxon>Bacteria</taxon>
        <taxon>Candidatus Zambryskiibacteriota</taxon>
    </lineage>
</organism>
<gene>
    <name evidence="1" type="ORF">A3A96_03160</name>
</gene>
<dbReference type="AlphaFoldDB" id="A0A1G2TWV8"/>
<dbReference type="STRING" id="1802758.A3A96_03160"/>
<evidence type="ECO:0000313" key="1">
    <source>
        <dbReference type="EMBL" id="OHB01639.1"/>
    </source>
</evidence>
<reference evidence="1 2" key="1">
    <citation type="journal article" date="2016" name="Nat. Commun.">
        <title>Thousands of microbial genomes shed light on interconnected biogeochemical processes in an aquifer system.</title>
        <authorList>
            <person name="Anantharaman K."/>
            <person name="Brown C.T."/>
            <person name="Hug L.A."/>
            <person name="Sharon I."/>
            <person name="Castelle C.J."/>
            <person name="Probst A.J."/>
            <person name="Thomas B.C."/>
            <person name="Singh A."/>
            <person name="Wilkins M.J."/>
            <person name="Karaoz U."/>
            <person name="Brodie E.L."/>
            <person name="Williams K.H."/>
            <person name="Hubbard S.S."/>
            <person name="Banfield J.F."/>
        </authorList>
    </citation>
    <scope>NUCLEOTIDE SEQUENCE [LARGE SCALE GENOMIC DNA]</scope>
</reference>
<sequence length="170" mass="19958">MDYKETIKERLNILSPQLRAFILDENWRKDTEKIGKQFNFDEEKYASFENEVFLVLLCFEPKNDFAENIKRELEIDSNMAGWVAEDAEKNIFNKVTNEINLMWQNEEKAEKSPQNNVGTSFEKIILNQAKAMRVAEVPSNLPTDEQQGRELPKIIHNYIASDDPYREPLQ</sequence>
<accession>A0A1G2TWV8</accession>
<proteinExistence type="predicted"/>
<protein>
    <submittedName>
        <fullName evidence="1">Uncharacterized protein</fullName>
    </submittedName>
</protein>
<name>A0A1G2TWV8_9BACT</name>